<dbReference type="PANTHER" id="PTHR34221">
    <property type="entry name" value="HYPOTHETICAL PROTEIN LOC691189"/>
    <property type="match status" value="1"/>
</dbReference>
<protein>
    <submittedName>
        <fullName evidence="2">C17orf98 protein</fullName>
    </submittedName>
</protein>
<accession>A0A8K0E8P6</accession>
<dbReference type="Pfam" id="PF15075">
    <property type="entry name" value="SPMAP1-like"/>
    <property type="match status" value="1"/>
</dbReference>
<dbReference type="InterPro" id="IPR028027">
    <property type="entry name" value="SPMAP1"/>
</dbReference>
<dbReference type="AlphaFoldDB" id="A0A8K0E8P6"/>
<dbReference type="Proteomes" id="UP000838412">
    <property type="component" value="Chromosome 12"/>
</dbReference>
<dbReference type="EMBL" id="OV696697">
    <property type="protein sequence ID" value="CAH1241332.1"/>
    <property type="molecule type" value="Genomic_DNA"/>
</dbReference>
<reference evidence="2" key="1">
    <citation type="submission" date="2022-01" db="EMBL/GenBank/DDBJ databases">
        <authorList>
            <person name="Braso-Vives M."/>
        </authorList>
    </citation>
    <scope>NUCLEOTIDE SEQUENCE</scope>
</reference>
<feature type="region of interest" description="Disordered" evidence="1">
    <location>
        <begin position="318"/>
        <end position="340"/>
    </location>
</feature>
<evidence type="ECO:0000256" key="1">
    <source>
        <dbReference type="SAM" id="MobiDB-lite"/>
    </source>
</evidence>
<proteinExistence type="predicted"/>
<evidence type="ECO:0000313" key="2">
    <source>
        <dbReference type="EMBL" id="CAH1241332.1"/>
    </source>
</evidence>
<organism evidence="2 3">
    <name type="scientific">Branchiostoma lanceolatum</name>
    <name type="common">Common lancelet</name>
    <name type="synonym">Amphioxus lanceolatum</name>
    <dbReference type="NCBI Taxonomy" id="7740"/>
    <lineage>
        <taxon>Eukaryota</taxon>
        <taxon>Metazoa</taxon>
        <taxon>Chordata</taxon>
        <taxon>Cephalochordata</taxon>
        <taxon>Leptocardii</taxon>
        <taxon>Amphioxiformes</taxon>
        <taxon>Branchiostomatidae</taxon>
        <taxon>Branchiostoma</taxon>
    </lineage>
</organism>
<keyword evidence="3" id="KW-1185">Reference proteome</keyword>
<sequence>MTSYEYLTGNSSLRCRSKLEPFPPPWKPQRRGNDRQQRFVLDSIWAQFQRRRTRPAMSKYDSLLHPDAQAYFRSPIVRDVLKKTLKQVEASDMDEAEKSAVIQKLLMPGGPKGSRLMQQSVVVDNLSEIPGYRTHPDLHYDPRKDQKAKGYFTLRGVQDHIQLTCTLHPGERELPTKMARRSGGFVPERSAEELQQLEQGFVLDSIAVSNISKDYSKAQPKLGPAIPPYNSQKDKNVDSYFKFQWAPTVLKRSKQGHGGTSIEGPVIDRFHNYGGGHQYLSKRNQFGAGHSRELVDGHAQFMSDMKAMNGYHGPFGFRRNTPELRTRPSPFGLDPRSPTQ</sequence>
<gene>
    <name evidence="2" type="primary">C17orf98</name>
    <name evidence="2" type="ORF">BLAG_LOCUS5021</name>
</gene>
<dbReference type="PANTHER" id="PTHR34221:SF4">
    <property type="entry name" value="CHROMOSOME LG9 OPEN READING FRAME, HUMAN C17ORF98"/>
    <property type="match status" value="1"/>
</dbReference>
<evidence type="ECO:0000313" key="3">
    <source>
        <dbReference type="Proteomes" id="UP000838412"/>
    </source>
</evidence>
<name>A0A8K0E8P6_BRALA</name>
<dbReference type="OrthoDB" id="9935043at2759"/>